<evidence type="ECO:0000259" key="5">
    <source>
        <dbReference type="PROSITE" id="PS51296"/>
    </source>
</evidence>
<dbReference type="PANTHER" id="PTHR21496:SF23">
    <property type="entry name" value="3-PHENYLPROPIONATE_CINNAMIC ACID DIOXYGENASE FERREDOXIN SUBUNIT"/>
    <property type="match status" value="1"/>
</dbReference>
<dbReference type="GO" id="GO:0051537">
    <property type="term" value="F:2 iron, 2 sulfur cluster binding"/>
    <property type="evidence" value="ECO:0007669"/>
    <property type="project" value="UniProtKB-KW"/>
</dbReference>
<name>W9GXH2_9PROT</name>
<evidence type="ECO:0000256" key="1">
    <source>
        <dbReference type="ARBA" id="ARBA00022714"/>
    </source>
</evidence>
<keyword evidence="2" id="KW-0479">Metal-binding</keyword>
<dbReference type="Gene3D" id="2.102.10.10">
    <property type="entry name" value="Rieske [2Fe-2S] iron-sulphur domain"/>
    <property type="match status" value="1"/>
</dbReference>
<dbReference type="InterPro" id="IPR017941">
    <property type="entry name" value="Rieske_2Fe-2S"/>
</dbReference>
<evidence type="ECO:0000313" key="6">
    <source>
        <dbReference type="EMBL" id="EWY36168.1"/>
    </source>
</evidence>
<comment type="caution">
    <text evidence="6">The sequence shown here is derived from an EMBL/GenBank/DDBJ whole genome shotgun (WGS) entry which is preliminary data.</text>
</comment>
<accession>W9GXH2</accession>
<evidence type="ECO:0000313" key="7">
    <source>
        <dbReference type="Proteomes" id="UP000019486"/>
    </source>
</evidence>
<organism evidence="6 7">
    <name type="scientific">Skermanella stibiiresistens SB22</name>
    <dbReference type="NCBI Taxonomy" id="1385369"/>
    <lineage>
        <taxon>Bacteria</taxon>
        <taxon>Pseudomonadati</taxon>
        <taxon>Pseudomonadota</taxon>
        <taxon>Alphaproteobacteria</taxon>
        <taxon>Rhodospirillales</taxon>
        <taxon>Azospirillaceae</taxon>
        <taxon>Skermanella</taxon>
    </lineage>
</organism>
<evidence type="ECO:0000256" key="4">
    <source>
        <dbReference type="ARBA" id="ARBA00023014"/>
    </source>
</evidence>
<proteinExistence type="predicted"/>
<dbReference type="PANTHER" id="PTHR21496">
    <property type="entry name" value="FERREDOXIN-RELATED"/>
    <property type="match status" value="1"/>
</dbReference>
<keyword evidence="7" id="KW-1185">Reference proteome</keyword>
<keyword evidence="4" id="KW-0411">Iron-sulfur</keyword>
<evidence type="ECO:0000256" key="3">
    <source>
        <dbReference type="ARBA" id="ARBA00023004"/>
    </source>
</evidence>
<dbReference type="OrthoDB" id="9800776at2"/>
<dbReference type="STRING" id="1385369.N825_29375"/>
<dbReference type="AlphaFoldDB" id="W9GXH2"/>
<reference evidence="6 7" key="1">
    <citation type="submission" date="2013-08" db="EMBL/GenBank/DDBJ databases">
        <title>The genome sequence of Skermanella stibiiresistens.</title>
        <authorList>
            <person name="Zhu W."/>
            <person name="Wang G."/>
        </authorList>
    </citation>
    <scope>NUCLEOTIDE SEQUENCE [LARGE SCALE GENOMIC DNA]</scope>
    <source>
        <strain evidence="6 7">SB22</strain>
    </source>
</reference>
<keyword evidence="3" id="KW-0408">Iron</keyword>
<evidence type="ECO:0000256" key="2">
    <source>
        <dbReference type="ARBA" id="ARBA00022723"/>
    </source>
</evidence>
<dbReference type="InterPro" id="IPR036922">
    <property type="entry name" value="Rieske_2Fe-2S_sf"/>
</dbReference>
<dbReference type="SUPFAM" id="SSF50022">
    <property type="entry name" value="ISP domain"/>
    <property type="match status" value="1"/>
</dbReference>
<gene>
    <name evidence="6" type="ORF">N825_29375</name>
</gene>
<dbReference type="RefSeq" id="WP_063833981.1">
    <property type="nucleotide sequence ID" value="NZ_AVFL01000050.1"/>
</dbReference>
<dbReference type="PROSITE" id="PS51296">
    <property type="entry name" value="RIESKE"/>
    <property type="match status" value="1"/>
</dbReference>
<feature type="domain" description="Rieske" evidence="5">
    <location>
        <begin position="5"/>
        <end position="101"/>
    </location>
</feature>
<dbReference type="Proteomes" id="UP000019486">
    <property type="component" value="Unassembled WGS sequence"/>
</dbReference>
<dbReference type="EMBL" id="AVFL01000050">
    <property type="protein sequence ID" value="EWY36168.1"/>
    <property type="molecule type" value="Genomic_DNA"/>
</dbReference>
<dbReference type="Pfam" id="PF00355">
    <property type="entry name" value="Rieske"/>
    <property type="match status" value="1"/>
</dbReference>
<sequence length="130" mass="13796">MADSFNLGPLAGLPTGEGRTFKLGDRRVAVFRTREGAVYATQASCPHRTGPLADGLLGGHSLVCPLHDWMFDLRTGQSLNGACGIKTYVARVELNGSVTVEVDDEDEIVASFDVGVRQGMTSDIATDAAR</sequence>
<dbReference type="GO" id="GO:0046872">
    <property type="term" value="F:metal ion binding"/>
    <property type="evidence" value="ECO:0007669"/>
    <property type="project" value="UniProtKB-KW"/>
</dbReference>
<keyword evidence="1" id="KW-0001">2Fe-2S</keyword>
<protein>
    <recommendedName>
        <fullName evidence="5">Rieske domain-containing protein</fullName>
    </recommendedName>
</protein>